<evidence type="ECO:0000256" key="1">
    <source>
        <dbReference type="SAM" id="SignalP"/>
    </source>
</evidence>
<evidence type="ECO:0000313" key="2">
    <source>
        <dbReference type="EMBL" id="MCQ8771780.1"/>
    </source>
</evidence>
<sequence>MLIAGAIGAGSVIAGISASGLAAAAPTPAATDDATPPFAVENFDYPNAAKIFQEQGIALRKGDGRILLVDCKVSRQIQVLTSVNHPGQSEPGVYCFKVAGTGKTGYLELQVPSVYSIMTGDVAVRAKLRVDGKDQEPVVLSKNDAVGVGVGAPVPGPATTLVELRVTG</sequence>
<dbReference type="AlphaFoldDB" id="A0A9X2RQ17"/>
<gene>
    <name evidence="2" type="ORF">NQU55_18715</name>
</gene>
<feature type="signal peptide" evidence="1">
    <location>
        <begin position="1"/>
        <end position="24"/>
    </location>
</feature>
<dbReference type="Proteomes" id="UP001142374">
    <property type="component" value="Unassembled WGS sequence"/>
</dbReference>
<feature type="chain" id="PRO_5040901465" description="Secreted protein" evidence="1">
    <location>
        <begin position="25"/>
        <end position="168"/>
    </location>
</feature>
<protein>
    <recommendedName>
        <fullName evidence="4">Secreted protein</fullName>
    </recommendedName>
</protein>
<evidence type="ECO:0000313" key="3">
    <source>
        <dbReference type="Proteomes" id="UP001142374"/>
    </source>
</evidence>
<keyword evidence="1" id="KW-0732">Signal</keyword>
<comment type="caution">
    <text evidence="2">The sequence shown here is derived from an EMBL/GenBank/DDBJ whole genome shotgun (WGS) entry which is preliminary data.</text>
</comment>
<organism evidence="2 3">
    <name type="scientific">Streptomyces telluris</name>
    <dbReference type="NCBI Taxonomy" id="2720021"/>
    <lineage>
        <taxon>Bacteria</taxon>
        <taxon>Bacillati</taxon>
        <taxon>Actinomycetota</taxon>
        <taxon>Actinomycetes</taxon>
        <taxon>Kitasatosporales</taxon>
        <taxon>Streptomycetaceae</taxon>
        <taxon>Streptomyces</taxon>
    </lineage>
</organism>
<evidence type="ECO:0008006" key="4">
    <source>
        <dbReference type="Google" id="ProtNLM"/>
    </source>
</evidence>
<dbReference type="RefSeq" id="WP_206329951.1">
    <property type="nucleotide sequence ID" value="NZ_JAATER010000454.1"/>
</dbReference>
<dbReference type="EMBL" id="JANIID010000016">
    <property type="protein sequence ID" value="MCQ8771780.1"/>
    <property type="molecule type" value="Genomic_DNA"/>
</dbReference>
<reference evidence="2" key="1">
    <citation type="submission" date="2022-06" db="EMBL/GenBank/DDBJ databases">
        <title>WGS of actinobacteria.</title>
        <authorList>
            <person name="Thawai C."/>
        </authorList>
    </citation>
    <scope>NUCLEOTIDE SEQUENCE</scope>
    <source>
        <strain evidence="2">AA8</strain>
    </source>
</reference>
<keyword evidence="3" id="KW-1185">Reference proteome</keyword>
<name>A0A9X2RQ17_9ACTN</name>
<accession>A0A9X2RQ17</accession>
<proteinExistence type="predicted"/>